<gene>
    <name evidence="2" type="ORF">GXY_06033</name>
</gene>
<dbReference type="HOGENOM" id="CLU_2409411_0_0_5"/>
<dbReference type="AlphaFoldDB" id="D5QDJ6"/>
<keyword evidence="1" id="KW-1133">Transmembrane helix</keyword>
<evidence type="ECO:0000313" key="3">
    <source>
        <dbReference type="Proteomes" id="UP000006468"/>
    </source>
</evidence>
<dbReference type="EMBL" id="ADTV01000018">
    <property type="protein sequence ID" value="EFG84877.1"/>
    <property type="molecule type" value="Genomic_DNA"/>
</dbReference>
<dbReference type="Proteomes" id="UP000006468">
    <property type="component" value="Chromosome"/>
</dbReference>
<proteinExistence type="predicted"/>
<comment type="caution">
    <text evidence="2">The sequence shown here is derived from an EMBL/GenBank/DDBJ whole genome shotgun (WGS) entry which is preliminary data.</text>
</comment>
<accession>D5QDJ6</accession>
<name>D5QDJ6_NOVHA</name>
<evidence type="ECO:0000256" key="1">
    <source>
        <dbReference type="SAM" id="Phobius"/>
    </source>
</evidence>
<sequence>MPQPQVETKKLVKMTMNAVIAIVFPVSPSVMLSSLVIRVSRLKGNSSAAIMLATPNAMENTVVQHGLITADSMYKFASANILLTRFQIISTF</sequence>
<organism evidence="2 3">
    <name type="scientific">Novacetimonas hansenii ATCC 23769</name>
    <dbReference type="NCBI Taxonomy" id="714995"/>
    <lineage>
        <taxon>Bacteria</taxon>
        <taxon>Pseudomonadati</taxon>
        <taxon>Pseudomonadota</taxon>
        <taxon>Alphaproteobacteria</taxon>
        <taxon>Acetobacterales</taxon>
        <taxon>Acetobacteraceae</taxon>
        <taxon>Novacetimonas</taxon>
    </lineage>
</organism>
<feature type="transmembrane region" description="Helical" evidence="1">
    <location>
        <begin position="18"/>
        <end position="37"/>
    </location>
</feature>
<protein>
    <submittedName>
        <fullName evidence="2">Uncharacterized protein</fullName>
    </submittedName>
</protein>
<keyword evidence="1" id="KW-0812">Transmembrane</keyword>
<reference evidence="2 3" key="1">
    <citation type="journal article" date="2010" name="J. Bacteriol.">
        <title>Genome sequence of a cellulose-producing bacterium, Gluconacetobacter hansenii ATCC 23769.</title>
        <authorList>
            <person name="Iyer P.R."/>
            <person name="Geib S.M."/>
            <person name="Catchmark J."/>
            <person name="Kao T.H."/>
            <person name="Tien M."/>
        </authorList>
    </citation>
    <scope>NUCLEOTIDE SEQUENCE [LARGE SCALE GENOMIC DNA]</scope>
    <source>
        <strain evidence="2 3">ATCC 23769</strain>
    </source>
</reference>
<keyword evidence="1" id="KW-0472">Membrane</keyword>
<evidence type="ECO:0000313" key="2">
    <source>
        <dbReference type="EMBL" id="EFG84877.1"/>
    </source>
</evidence>